<dbReference type="PANTHER" id="PTHR42760">
    <property type="entry name" value="SHORT-CHAIN DEHYDROGENASES/REDUCTASES FAMILY MEMBER"/>
    <property type="match status" value="1"/>
</dbReference>
<dbReference type="Proteomes" id="UP000184436">
    <property type="component" value="Unassembled WGS sequence"/>
</dbReference>
<dbReference type="GO" id="GO:0006633">
    <property type="term" value="P:fatty acid biosynthetic process"/>
    <property type="evidence" value="ECO:0007669"/>
    <property type="project" value="TreeGrafter"/>
</dbReference>
<dbReference type="RefSeq" id="WP_025075641.1">
    <property type="nucleotide sequence ID" value="NZ_FQVD01000030.1"/>
</dbReference>
<evidence type="ECO:0000313" key="3">
    <source>
        <dbReference type="EMBL" id="SHF69734.1"/>
    </source>
</evidence>
<evidence type="ECO:0000256" key="2">
    <source>
        <dbReference type="ARBA" id="ARBA00023002"/>
    </source>
</evidence>
<reference evidence="3 4" key="1">
    <citation type="submission" date="2016-11" db="EMBL/GenBank/DDBJ databases">
        <authorList>
            <person name="Jaros S."/>
            <person name="Januszkiewicz K."/>
            <person name="Wedrychowicz H."/>
        </authorList>
    </citation>
    <scope>NUCLEOTIDE SEQUENCE [LARGE SCALE GENOMIC DNA]</scope>
    <source>
        <strain evidence="3 4">DSM 26883</strain>
    </source>
</reference>
<dbReference type="CDD" id="cd05233">
    <property type="entry name" value="SDR_c"/>
    <property type="match status" value="1"/>
</dbReference>
<protein>
    <submittedName>
        <fullName evidence="3">3-oxoacyl-[acyl-carrier protein] reductase</fullName>
    </submittedName>
</protein>
<accession>A0A1M5DS82</accession>
<dbReference type="PROSITE" id="PS00061">
    <property type="entry name" value="ADH_SHORT"/>
    <property type="match status" value="1"/>
</dbReference>
<name>A0A1M5DS82_9BACE</name>
<dbReference type="GO" id="GO:0016616">
    <property type="term" value="F:oxidoreductase activity, acting on the CH-OH group of donors, NAD or NADP as acceptor"/>
    <property type="evidence" value="ECO:0007669"/>
    <property type="project" value="TreeGrafter"/>
</dbReference>
<keyword evidence="2" id="KW-0560">Oxidoreductase</keyword>
<evidence type="ECO:0000313" key="4">
    <source>
        <dbReference type="Proteomes" id="UP000184436"/>
    </source>
</evidence>
<dbReference type="FunFam" id="3.40.50.720:FF:000084">
    <property type="entry name" value="Short-chain dehydrogenase reductase"/>
    <property type="match status" value="1"/>
</dbReference>
<dbReference type="PANTHER" id="PTHR42760:SF133">
    <property type="entry name" value="3-OXOACYL-[ACYL-CARRIER-PROTEIN] REDUCTASE"/>
    <property type="match status" value="1"/>
</dbReference>
<proteinExistence type="inferred from homology"/>
<dbReference type="InterPro" id="IPR002347">
    <property type="entry name" value="SDR_fam"/>
</dbReference>
<evidence type="ECO:0000256" key="1">
    <source>
        <dbReference type="ARBA" id="ARBA00006484"/>
    </source>
</evidence>
<dbReference type="STRING" id="871325.SAMN05444349_13054"/>
<sequence length="244" mass="26111">MSSSNLLEGKVAIITGCSRGIGHAIMETFAKNGATVYAVDLMEGSMDDLASDSIIPCYFDITDTKAIIALVQRVKKEQGKIDILVNNAGIMLDALISMVTDAQIQKTFEVNVFAMMHFIQYVSKIMRRQKSGSIVNAASIMGISGNYAQMVYAASKGAVIALTKSAAKELAQDGIRVNAVAPGTINTSLLQSTPKETLNQIKSRIYFGELGTPEEVANAYLFLASDMSSYISGQVLGVDGMMVN</sequence>
<dbReference type="OrthoDB" id="9804104at2"/>
<comment type="similarity">
    <text evidence="1">Belongs to the short-chain dehydrogenases/reductases (SDR) family.</text>
</comment>
<dbReference type="PRINTS" id="PR00080">
    <property type="entry name" value="SDRFAMILY"/>
</dbReference>
<dbReference type="SUPFAM" id="SSF51735">
    <property type="entry name" value="NAD(P)-binding Rossmann-fold domains"/>
    <property type="match status" value="1"/>
</dbReference>
<gene>
    <name evidence="3" type="ORF">SAMN05444349_13054</name>
</gene>
<organism evidence="3 4">
    <name type="scientific">Bacteroides faecichinchillae</name>
    <dbReference type="NCBI Taxonomy" id="871325"/>
    <lineage>
        <taxon>Bacteria</taxon>
        <taxon>Pseudomonadati</taxon>
        <taxon>Bacteroidota</taxon>
        <taxon>Bacteroidia</taxon>
        <taxon>Bacteroidales</taxon>
        <taxon>Bacteroidaceae</taxon>
        <taxon>Bacteroides</taxon>
    </lineage>
</organism>
<dbReference type="InterPro" id="IPR036291">
    <property type="entry name" value="NAD(P)-bd_dom_sf"/>
</dbReference>
<dbReference type="Gene3D" id="3.40.50.720">
    <property type="entry name" value="NAD(P)-binding Rossmann-like Domain"/>
    <property type="match status" value="1"/>
</dbReference>
<dbReference type="Pfam" id="PF13561">
    <property type="entry name" value="adh_short_C2"/>
    <property type="match status" value="1"/>
</dbReference>
<dbReference type="NCBIfam" id="NF005559">
    <property type="entry name" value="PRK07231.1"/>
    <property type="match status" value="1"/>
</dbReference>
<dbReference type="InterPro" id="IPR020904">
    <property type="entry name" value="Sc_DH/Rdtase_CS"/>
</dbReference>
<dbReference type="AlphaFoldDB" id="A0A1M5DS82"/>
<dbReference type="GO" id="GO:0048038">
    <property type="term" value="F:quinone binding"/>
    <property type="evidence" value="ECO:0007669"/>
    <property type="project" value="TreeGrafter"/>
</dbReference>
<dbReference type="PRINTS" id="PR00081">
    <property type="entry name" value="GDHRDH"/>
</dbReference>
<dbReference type="EMBL" id="FQVD01000030">
    <property type="protein sequence ID" value="SHF69734.1"/>
    <property type="molecule type" value="Genomic_DNA"/>
</dbReference>
<keyword evidence="4" id="KW-1185">Reference proteome</keyword>